<evidence type="ECO:0000313" key="3">
    <source>
        <dbReference type="Proteomes" id="UP000321393"/>
    </source>
</evidence>
<comment type="caution">
    <text evidence="2">The sequence shown here is derived from an EMBL/GenBank/DDBJ whole genome shotgun (WGS) entry which is preliminary data.</text>
</comment>
<dbReference type="AlphaFoldDB" id="A0A5D3D7U3"/>
<name>A0A5D3D7U3_CUCMM</name>
<evidence type="ECO:0000313" key="2">
    <source>
        <dbReference type="EMBL" id="TYK19628.1"/>
    </source>
</evidence>
<protein>
    <submittedName>
        <fullName evidence="2">Gag/pol protein</fullName>
    </submittedName>
</protein>
<evidence type="ECO:0000313" key="1">
    <source>
        <dbReference type="EMBL" id="KAA0041630.1"/>
    </source>
</evidence>
<gene>
    <name evidence="2" type="ORF">E5676_scaffold242G00140</name>
    <name evidence="1" type="ORF">E6C27_scaffold93G001050</name>
</gene>
<dbReference type="Proteomes" id="UP000321393">
    <property type="component" value="Unassembled WGS sequence"/>
</dbReference>
<sequence length="122" mass="14398">MTKRSFTGKDLRAKVPLELVHSDLYRPMNVKARVCHEFDSLEKFKEYKAKVENELELREPRRSGRIVHQPDLYLGLTETQVIISDYGVKGPLTYKQAVNDVERDWRMKSMDLEMETIYFNSV</sequence>
<organism evidence="2 4">
    <name type="scientific">Cucumis melo var. makuwa</name>
    <name type="common">Oriental melon</name>
    <dbReference type="NCBI Taxonomy" id="1194695"/>
    <lineage>
        <taxon>Eukaryota</taxon>
        <taxon>Viridiplantae</taxon>
        <taxon>Streptophyta</taxon>
        <taxon>Embryophyta</taxon>
        <taxon>Tracheophyta</taxon>
        <taxon>Spermatophyta</taxon>
        <taxon>Magnoliopsida</taxon>
        <taxon>eudicotyledons</taxon>
        <taxon>Gunneridae</taxon>
        <taxon>Pentapetalae</taxon>
        <taxon>rosids</taxon>
        <taxon>fabids</taxon>
        <taxon>Cucurbitales</taxon>
        <taxon>Cucurbitaceae</taxon>
        <taxon>Benincaseae</taxon>
        <taxon>Cucumis</taxon>
    </lineage>
</organism>
<accession>A0A5D3D7U3</accession>
<dbReference type="OrthoDB" id="6772736at2759"/>
<proteinExistence type="predicted"/>
<dbReference type="Proteomes" id="UP000321947">
    <property type="component" value="Unassembled WGS sequence"/>
</dbReference>
<evidence type="ECO:0000313" key="4">
    <source>
        <dbReference type="Proteomes" id="UP000321947"/>
    </source>
</evidence>
<reference evidence="3 4" key="1">
    <citation type="submission" date="2019-08" db="EMBL/GenBank/DDBJ databases">
        <title>Draft genome sequences of two oriental melons (Cucumis melo L. var makuwa).</title>
        <authorList>
            <person name="Kwon S.-Y."/>
        </authorList>
    </citation>
    <scope>NUCLEOTIDE SEQUENCE [LARGE SCALE GENOMIC DNA]</scope>
    <source>
        <strain evidence="4">cv. Chang Bougi</strain>
        <strain evidence="3">cv. SW 3</strain>
        <tissue evidence="2">Leaf</tissue>
    </source>
</reference>
<dbReference type="EMBL" id="SSTD01006815">
    <property type="protein sequence ID" value="TYK19628.1"/>
    <property type="molecule type" value="Genomic_DNA"/>
</dbReference>
<dbReference type="EMBL" id="SSTE01016484">
    <property type="protein sequence ID" value="KAA0041630.1"/>
    <property type="molecule type" value="Genomic_DNA"/>
</dbReference>